<feature type="non-terminal residue" evidence="2">
    <location>
        <position position="190"/>
    </location>
</feature>
<dbReference type="PANTHER" id="PTHR13016">
    <property type="entry name" value="AMMECR1 HOMOLOG"/>
    <property type="match status" value="1"/>
</dbReference>
<evidence type="ECO:0000313" key="3">
    <source>
        <dbReference type="Proteomes" id="UP000245946"/>
    </source>
</evidence>
<dbReference type="OrthoDB" id="24630at2759"/>
<evidence type="ECO:0000259" key="1">
    <source>
        <dbReference type="PROSITE" id="PS51112"/>
    </source>
</evidence>
<accession>A0A316ZHV0</accession>
<dbReference type="InterPro" id="IPR027485">
    <property type="entry name" value="AMMECR1_N"/>
</dbReference>
<dbReference type="Proteomes" id="UP000245946">
    <property type="component" value="Unassembled WGS sequence"/>
</dbReference>
<dbReference type="PROSITE" id="PS51112">
    <property type="entry name" value="AMMECR1"/>
    <property type="match status" value="1"/>
</dbReference>
<dbReference type="GeneID" id="37267486"/>
<dbReference type="NCBIfam" id="TIGR00296">
    <property type="entry name" value="TIGR00296 family protein"/>
    <property type="match status" value="1"/>
</dbReference>
<organism evidence="2 3">
    <name type="scientific">Tilletiopsis washingtonensis</name>
    <dbReference type="NCBI Taxonomy" id="58919"/>
    <lineage>
        <taxon>Eukaryota</taxon>
        <taxon>Fungi</taxon>
        <taxon>Dikarya</taxon>
        <taxon>Basidiomycota</taxon>
        <taxon>Ustilaginomycotina</taxon>
        <taxon>Exobasidiomycetes</taxon>
        <taxon>Entylomatales</taxon>
        <taxon>Entylomatales incertae sedis</taxon>
        <taxon>Tilletiopsis</taxon>
    </lineage>
</organism>
<proteinExistence type="predicted"/>
<feature type="non-terminal residue" evidence="2">
    <location>
        <position position="1"/>
    </location>
</feature>
<sequence>EHCYYCFDVLEAALKRASPPKPRFVPGDDSMQRRPLFVTWNTISAKGDRRLRGCIGTFGPVPLESGLADYAKTSAFKDHRFSPITERELASLECGISLLTPFEPCADYTDWTIGEHGIYIHVPSSSGRWLTATYLPDVIPEQGWSKREAVDSAIRKAGHTGSIDEALRRRLKVERYRSEKCSRTYEQWRA</sequence>
<protein>
    <submittedName>
        <fullName evidence="2">AMMECR1-domain-containing protein</fullName>
    </submittedName>
</protein>
<dbReference type="Pfam" id="PF01871">
    <property type="entry name" value="AMMECR1"/>
    <property type="match status" value="1"/>
</dbReference>
<name>A0A316ZHV0_9BASI</name>
<dbReference type="InterPro" id="IPR036071">
    <property type="entry name" value="AMMECR1_dom_sf"/>
</dbReference>
<gene>
    <name evidence="2" type="ORF">FA09DRAFT_289177</name>
</gene>
<dbReference type="SUPFAM" id="SSF143447">
    <property type="entry name" value="AMMECR1-like"/>
    <property type="match status" value="1"/>
</dbReference>
<reference evidence="2 3" key="1">
    <citation type="journal article" date="2018" name="Mol. Biol. Evol.">
        <title>Broad Genomic Sampling Reveals a Smut Pathogenic Ancestry of the Fungal Clade Ustilaginomycotina.</title>
        <authorList>
            <person name="Kijpornyongpan T."/>
            <person name="Mondo S.J."/>
            <person name="Barry K."/>
            <person name="Sandor L."/>
            <person name="Lee J."/>
            <person name="Lipzen A."/>
            <person name="Pangilinan J."/>
            <person name="LaButti K."/>
            <person name="Hainaut M."/>
            <person name="Henrissat B."/>
            <person name="Grigoriev I.V."/>
            <person name="Spatafora J.W."/>
            <person name="Aime M.C."/>
        </authorList>
    </citation>
    <scope>NUCLEOTIDE SEQUENCE [LARGE SCALE GENOMIC DNA]</scope>
    <source>
        <strain evidence="2 3">MCA 4186</strain>
    </source>
</reference>
<dbReference type="Gene3D" id="3.30.700.20">
    <property type="entry name" value="Hypothetical protein ph0010, domain 1"/>
    <property type="match status" value="1"/>
</dbReference>
<dbReference type="PANTHER" id="PTHR13016:SF0">
    <property type="entry name" value="AMME SYNDROME CANDIDATE GENE 1 PROTEIN"/>
    <property type="match status" value="1"/>
</dbReference>
<feature type="domain" description="AMMECR1" evidence="1">
    <location>
        <begin position="1"/>
        <end position="190"/>
    </location>
</feature>
<dbReference type="RefSeq" id="XP_025601358.1">
    <property type="nucleotide sequence ID" value="XM_025739940.1"/>
</dbReference>
<dbReference type="STRING" id="58919.A0A316ZHV0"/>
<dbReference type="AlphaFoldDB" id="A0A316ZHV0"/>
<dbReference type="InterPro" id="IPR002733">
    <property type="entry name" value="AMMECR1_domain"/>
</dbReference>
<dbReference type="EMBL" id="KZ819283">
    <property type="protein sequence ID" value="PWO01080.1"/>
    <property type="molecule type" value="Genomic_DNA"/>
</dbReference>
<evidence type="ECO:0000313" key="2">
    <source>
        <dbReference type="EMBL" id="PWO01080.1"/>
    </source>
</evidence>
<dbReference type="InterPro" id="IPR023473">
    <property type="entry name" value="AMMECR1"/>
</dbReference>
<keyword evidence="3" id="KW-1185">Reference proteome</keyword>